<feature type="binding site" evidence="1">
    <location>
        <position position="57"/>
    </location>
    <ligand>
        <name>ATP</name>
        <dbReference type="ChEBI" id="CHEBI:30616"/>
    </ligand>
</feature>
<reference evidence="3" key="2">
    <citation type="submission" date="2021-12" db="EMBL/GenBank/DDBJ databases">
        <title>Resequencing data analysis of finger millet.</title>
        <authorList>
            <person name="Hatakeyama M."/>
            <person name="Aluri S."/>
            <person name="Balachadran M.T."/>
            <person name="Sivarajan S.R."/>
            <person name="Poveda L."/>
            <person name="Shimizu-Inatsugi R."/>
            <person name="Schlapbach R."/>
            <person name="Sreeman S.M."/>
            <person name="Shimizu K.K."/>
        </authorList>
    </citation>
    <scope>NUCLEOTIDE SEQUENCE</scope>
</reference>
<protein>
    <recommendedName>
        <fullName evidence="2">Protein kinase domain-containing protein</fullName>
    </recommendedName>
</protein>
<evidence type="ECO:0000259" key="2">
    <source>
        <dbReference type="PROSITE" id="PS50011"/>
    </source>
</evidence>
<dbReference type="Gene3D" id="3.30.200.20">
    <property type="entry name" value="Phosphorylase Kinase, domain 1"/>
    <property type="match status" value="1"/>
</dbReference>
<dbReference type="InterPro" id="IPR000719">
    <property type="entry name" value="Prot_kinase_dom"/>
</dbReference>
<keyword evidence="1" id="KW-0547">Nucleotide-binding</keyword>
<dbReference type="PANTHER" id="PTHR45707">
    <property type="entry name" value="C2 CALCIUM/LIPID-BINDING PLANT PHOSPHORIBOSYLTRANSFERASE FAMILY PROTEIN"/>
    <property type="match status" value="1"/>
</dbReference>
<dbReference type="InterPro" id="IPR001245">
    <property type="entry name" value="Ser-Thr/Tyr_kinase_cat_dom"/>
</dbReference>
<evidence type="ECO:0000256" key="1">
    <source>
        <dbReference type="PROSITE-ProRule" id="PRU10141"/>
    </source>
</evidence>
<dbReference type="InterPro" id="IPR011009">
    <property type="entry name" value="Kinase-like_dom_sf"/>
</dbReference>
<dbReference type="PANTHER" id="PTHR45707:SF76">
    <property type="entry name" value="PROTEIN KINASE DOMAIN-CONTAINING PROTEIN"/>
    <property type="match status" value="1"/>
</dbReference>
<accession>A0AAV5CAP0</accession>
<reference evidence="3" key="1">
    <citation type="journal article" date="2018" name="DNA Res.">
        <title>Multiple hybrid de novo genome assembly of finger millet, an orphan allotetraploid crop.</title>
        <authorList>
            <person name="Hatakeyama M."/>
            <person name="Aluri S."/>
            <person name="Balachadran M.T."/>
            <person name="Sivarajan S.R."/>
            <person name="Patrignani A."/>
            <person name="Gruter S."/>
            <person name="Poveda L."/>
            <person name="Shimizu-Inatsugi R."/>
            <person name="Baeten J."/>
            <person name="Francoijs K.J."/>
            <person name="Nataraja K.N."/>
            <person name="Reddy Y.A.N."/>
            <person name="Phadnis S."/>
            <person name="Ravikumar R.L."/>
            <person name="Schlapbach R."/>
            <person name="Sreeman S.M."/>
            <person name="Shimizu K.K."/>
        </authorList>
    </citation>
    <scope>NUCLEOTIDE SEQUENCE</scope>
</reference>
<proteinExistence type="predicted"/>
<dbReference type="AlphaFoldDB" id="A0AAV5CAP0"/>
<organism evidence="3 4">
    <name type="scientific">Eleusine coracana subsp. coracana</name>
    <dbReference type="NCBI Taxonomy" id="191504"/>
    <lineage>
        <taxon>Eukaryota</taxon>
        <taxon>Viridiplantae</taxon>
        <taxon>Streptophyta</taxon>
        <taxon>Embryophyta</taxon>
        <taxon>Tracheophyta</taxon>
        <taxon>Spermatophyta</taxon>
        <taxon>Magnoliopsida</taxon>
        <taxon>Liliopsida</taxon>
        <taxon>Poales</taxon>
        <taxon>Poaceae</taxon>
        <taxon>PACMAD clade</taxon>
        <taxon>Chloridoideae</taxon>
        <taxon>Cynodonteae</taxon>
        <taxon>Eleusininae</taxon>
        <taxon>Eleusine</taxon>
    </lineage>
</organism>
<dbReference type="GO" id="GO:0005524">
    <property type="term" value="F:ATP binding"/>
    <property type="evidence" value="ECO:0007669"/>
    <property type="project" value="UniProtKB-UniRule"/>
</dbReference>
<dbReference type="Proteomes" id="UP001054889">
    <property type="component" value="Unassembled WGS sequence"/>
</dbReference>
<dbReference type="GO" id="GO:0004672">
    <property type="term" value="F:protein kinase activity"/>
    <property type="evidence" value="ECO:0007669"/>
    <property type="project" value="InterPro"/>
</dbReference>
<dbReference type="InterPro" id="IPR017441">
    <property type="entry name" value="Protein_kinase_ATP_BS"/>
</dbReference>
<dbReference type="PROSITE" id="PS50011">
    <property type="entry name" value="PROTEIN_KINASE_DOM"/>
    <property type="match status" value="1"/>
</dbReference>
<feature type="domain" description="Protein kinase" evidence="2">
    <location>
        <begin position="18"/>
        <end position="86"/>
    </location>
</feature>
<name>A0AAV5CAP0_ELECO</name>
<dbReference type="EMBL" id="BQKI01000005">
    <property type="protein sequence ID" value="GJM95381.1"/>
    <property type="molecule type" value="Genomic_DNA"/>
</dbReference>
<comment type="caution">
    <text evidence="3">The sequence shown here is derived from an EMBL/GenBank/DDBJ whole genome shotgun (WGS) entry which is preliminary data.</text>
</comment>
<evidence type="ECO:0000313" key="4">
    <source>
        <dbReference type="Proteomes" id="UP001054889"/>
    </source>
</evidence>
<gene>
    <name evidence="3" type="primary">ga12109</name>
    <name evidence="3" type="ORF">PR202_ga12109</name>
</gene>
<evidence type="ECO:0000313" key="3">
    <source>
        <dbReference type="EMBL" id="GJM95381.1"/>
    </source>
</evidence>
<dbReference type="Pfam" id="PF07714">
    <property type="entry name" value="PK_Tyr_Ser-Thr"/>
    <property type="match status" value="1"/>
</dbReference>
<keyword evidence="1" id="KW-0067">ATP-binding</keyword>
<dbReference type="PROSITE" id="PS00107">
    <property type="entry name" value="PROTEIN_KINASE_ATP"/>
    <property type="match status" value="1"/>
</dbReference>
<keyword evidence="4" id="KW-1185">Reference proteome</keyword>
<sequence>MEPTQLTLQRLQDITDGFSEGRKLGQGAYGKVYRVRSLSNLYPLDTWEDKNGEVAVKLLHNVGPELNDEEFKNEFDNLKKLKHPIL</sequence>
<dbReference type="SUPFAM" id="SSF56112">
    <property type="entry name" value="Protein kinase-like (PK-like)"/>
    <property type="match status" value="1"/>
</dbReference>